<name>A0A0R3U2D4_MESCO</name>
<evidence type="ECO:0000313" key="3">
    <source>
        <dbReference type="Proteomes" id="UP000267029"/>
    </source>
</evidence>
<accession>A0A0R3U2D4</accession>
<dbReference type="Proteomes" id="UP000267029">
    <property type="component" value="Unassembled WGS sequence"/>
</dbReference>
<evidence type="ECO:0000256" key="1">
    <source>
        <dbReference type="SAM" id="MobiDB-lite"/>
    </source>
</evidence>
<evidence type="ECO:0000313" key="2">
    <source>
        <dbReference type="EMBL" id="VDD74608.1"/>
    </source>
</evidence>
<proteinExistence type="predicted"/>
<organism evidence="2 3">
    <name type="scientific">Mesocestoides corti</name>
    <name type="common">Flatworm</name>
    <dbReference type="NCBI Taxonomy" id="53468"/>
    <lineage>
        <taxon>Eukaryota</taxon>
        <taxon>Metazoa</taxon>
        <taxon>Spiralia</taxon>
        <taxon>Lophotrochozoa</taxon>
        <taxon>Platyhelminthes</taxon>
        <taxon>Cestoda</taxon>
        <taxon>Eucestoda</taxon>
        <taxon>Cyclophyllidea</taxon>
        <taxon>Mesocestoididae</taxon>
        <taxon>Mesocestoides</taxon>
    </lineage>
</organism>
<reference evidence="2 3" key="1">
    <citation type="submission" date="2018-10" db="EMBL/GenBank/DDBJ databases">
        <authorList>
            <consortium name="Pathogen Informatics"/>
        </authorList>
    </citation>
    <scope>NUCLEOTIDE SEQUENCE [LARGE SCALE GENOMIC DNA]</scope>
</reference>
<dbReference type="AlphaFoldDB" id="A0A0R3U2D4"/>
<protein>
    <submittedName>
        <fullName evidence="2">Uncharacterized protein</fullName>
    </submittedName>
</protein>
<gene>
    <name evidence="2" type="ORF">MCOS_LOCUS611</name>
</gene>
<sequence length="186" mass="19253">MFPIKLLLCYEAPPPSDNCDGGGCDGVAGDAKSDAFLQFSGAAGFRPNSFKDRSSALSPQSRGGNIPHDGTDSHARNHGMSQALVGAHAPLRQHRSVMICTVCVCVGVGASLDAIIYEAATAATTMAYTERREGKTGGGGGVGGGCRADAAGPWKAAEKGRKVVSHEAEACLRLAQKPRPFLRPDV</sequence>
<keyword evidence="3" id="KW-1185">Reference proteome</keyword>
<dbReference type="EMBL" id="UXSR01000055">
    <property type="protein sequence ID" value="VDD74608.1"/>
    <property type="molecule type" value="Genomic_DNA"/>
</dbReference>
<feature type="region of interest" description="Disordered" evidence="1">
    <location>
        <begin position="50"/>
        <end position="77"/>
    </location>
</feature>